<evidence type="ECO:0000313" key="1">
    <source>
        <dbReference type="EMBL" id="MDR7193333.1"/>
    </source>
</evidence>
<comment type="caution">
    <text evidence="1">The sequence shown here is derived from an EMBL/GenBank/DDBJ whole genome shotgun (WGS) entry which is preliminary data.</text>
</comment>
<gene>
    <name evidence="1" type="ORF">J2W68_002067</name>
</gene>
<proteinExistence type="predicted"/>
<protein>
    <submittedName>
        <fullName evidence="1">Uncharacterized protein</fullName>
    </submittedName>
</protein>
<evidence type="ECO:0000313" key="2">
    <source>
        <dbReference type="Proteomes" id="UP001256588"/>
    </source>
</evidence>
<dbReference type="EMBL" id="JAVDWO010000007">
    <property type="protein sequence ID" value="MDR7193333.1"/>
    <property type="molecule type" value="Genomic_DNA"/>
</dbReference>
<dbReference type="Proteomes" id="UP001256588">
    <property type="component" value="Unassembled WGS sequence"/>
</dbReference>
<organism evidence="1 2">
    <name type="scientific">Luteimonas terrae</name>
    <dbReference type="NCBI Taxonomy" id="1530191"/>
    <lineage>
        <taxon>Bacteria</taxon>
        <taxon>Pseudomonadati</taxon>
        <taxon>Pseudomonadota</taxon>
        <taxon>Gammaproteobacteria</taxon>
        <taxon>Lysobacterales</taxon>
        <taxon>Lysobacteraceae</taxon>
        <taxon>Luteimonas</taxon>
    </lineage>
</organism>
<sequence length="124" mass="13613">MIDGIDFSDRGQAPTAFEVDQLRKANPMAPYIHVAHRLMRDLGDVAGAQAFAILLDELGGEKAKLPVRHRFFRRLWRCERDELILTLCTRPDWAIVDIAALLGVSRATVSAVVRTGGATGAASR</sequence>
<accession>A0ABU1XXL3</accession>
<dbReference type="RefSeq" id="WP_310235400.1">
    <property type="nucleotide sequence ID" value="NZ_JAVDWO010000007.1"/>
</dbReference>
<name>A0ABU1XXL3_9GAMM</name>
<keyword evidence="2" id="KW-1185">Reference proteome</keyword>
<reference evidence="1 2" key="1">
    <citation type="submission" date="2023-07" db="EMBL/GenBank/DDBJ databases">
        <title>Sorghum-associated microbial communities from plants grown in Nebraska, USA.</title>
        <authorList>
            <person name="Schachtman D."/>
        </authorList>
    </citation>
    <scope>NUCLEOTIDE SEQUENCE [LARGE SCALE GENOMIC DNA]</scope>
    <source>
        <strain evidence="1 2">4099</strain>
    </source>
</reference>